<keyword evidence="1" id="KW-1133">Transmembrane helix</keyword>
<sequence length="142" mass="16563">MKYMTLFPVLVLLTIAIVFITVSIRHLKRLNRMIKKGTIIDATIIDYVEHYMDDHFKYFPKVTFKNKKGKNITTRLETGYGAPKNNIGTTVKVLYTIDESGHYDVLSSLRGWKWFGYSFMILGIISLIWGLWTLYVNYQSIP</sequence>
<name>A0ABW5N5L7_9FLAO</name>
<evidence type="ECO:0000313" key="2">
    <source>
        <dbReference type="EMBL" id="MFD2590421.1"/>
    </source>
</evidence>
<dbReference type="RefSeq" id="WP_378257585.1">
    <property type="nucleotide sequence ID" value="NZ_JBHSJV010000001.1"/>
</dbReference>
<proteinExistence type="predicted"/>
<keyword evidence="3" id="KW-1185">Reference proteome</keyword>
<reference evidence="3" key="1">
    <citation type="journal article" date="2019" name="Int. J. Syst. Evol. Microbiol.">
        <title>The Global Catalogue of Microorganisms (GCM) 10K type strain sequencing project: providing services to taxonomists for standard genome sequencing and annotation.</title>
        <authorList>
            <consortium name="The Broad Institute Genomics Platform"/>
            <consortium name="The Broad Institute Genome Sequencing Center for Infectious Disease"/>
            <person name="Wu L."/>
            <person name="Ma J."/>
        </authorList>
    </citation>
    <scope>NUCLEOTIDE SEQUENCE [LARGE SCALE GENOMIC DNA]</scope>
    <source>
        <strain evidence="3">KCTC 42423</strain>
    </source>
</reference>
<keyword evidence="1" id="KW-0812">Transmembrane</keyword>
<protein>
    <submittedName>
        <fullName evidence="2">DUF3592 domain-containing protein</fullName>
    </submittedName>
</protein>
<organism evidence="2 3">
    <name type="scientific">Aquimarina hainanensis</name>
    <dbReference type="NCBI Taxonomy" id="1578017"/>
    <lineage>
        <taxon>Bacteria</taxon>
        <taxon>Pseudomonadati</taxon>
        <taxon>Bacteroidota</taxon>
        <taxon>Flavobacteriia</taxon>
        <taxon>Flavobacteriales</taxon>
        <taxon>Flavobacteriaceae</taxon>
        <taxon>Aquimarina</taxon>
    </lineage>
</organism>
<keyword evidence="1" id="KW-0472">Membrane</keyword>
<accession>A0ABW5N5L7</accession>
<dbReference type="Proteomes" id="UP001597459">
    <property type="component" value="Unassembled WGS sequence"/>
</dbReference>
<gene>
    <name evidence="2" type="ORF">ACFSTE_06220</name>
</gene>
<feature type="transmembrane region" description="Helical" evidence="1">
    <location>
        <begin position="6"/>
        <end position="27"/>
    </location>
</feature>
<evidence type="ECO:0000313" key="3">
    <source>
        <dbReference type="Proteomes" id="UP001597459"/>
    </source>
</evidence>
<feature type="transmembrane region" description="Helical" evidence="1">
    <location>
        <begin position="114"/>
        <end position="135"/>
    </location>
</feature>
<dbReference type="EMBL" id="JBHULX010000004">
    <property type="protein sequence ID" value="MFD2590421.1"/>
    <property type="molecule type" value="Genomic_DNA"/>
</dbReference>
<comment type="caution">
    <text evidence="2">The sequence shown here is derived from an EMBL/GenBank/DDBJ whole genome shotgun (WGS) entry which is preliminary data.</text>
</comment>
<evidence type="ECO:0000256" key="1">
    <source>
        <dbReference type="SAM" id="Phobius"/>
    </source>
</evidence>